<evidence type="ECO:0000313" key="2">
    <source>
        <dbReference type="Proteomes" id="UP000299102"/>
    </source>
</evidence>
<dbReference type="EMBL" id="BGZK01000887">
    <property type="protein sequence ID" value="GBP64101.1"/>
    <property type="molecule type" value="Genomic_DNA"/>
</dbReference>
<dbReference type="Proteomes" id="UP000299102">
    <property type="component" value="Unassembled WGS sequence"/>
</dbReference>
<evidence type="ECO:0000313" key="1">
    <source>
        <dbReference type="EMBL" id="GBP64101.1"/>
    </source>
</evidence>
<keyword evidence="2" id="KW-1185">Reference proteome</keyword>
<comment type="caution">
    <text evidence="1">The sequence shown here is derived from an EMBL/GenBank/DDBJ whole genome shotgun (WGS) entry which is preliminary data.</text>
</comment>
<sequence>MGRLDCKIPHSLTEYRREVTVSAAAFRPINESSGDPIHLRYSTPISIPSPSNILFLTKRLATHWRLLGCEWPMAALITYALVAWKHIPRSSVVLQ</sequence>
<reference evidence="1 2" key="1">
    <citation type="journal article" date="2019" name="Commun. Biol.">
        <title>The bagworm genome reveals a unique fibroin gene that provides high tensile strength.</title>
        <authorList>
            <person name="Kono N."/>
            <person name="Nakamura H."/>
            <person name="Ohtoshi R."/>
            <person name="Tomita M."/>
            <person name="Numata K."/>
            <person name="Arakawa K."/>
        </authorList>
    </citation>
    <scope>NUCLEOTIDE SEQUENCE [LARGE SCALE GENOMIC DNA]</scope>
</reference>
<gene>
    <name evidence="1" type="ORF">EVAR_51101_1</name>
</gene>
<dbReference type="AlphaFoldDB" id="A0A4C1XJZ8"/>
<name>A0A4C1XJZ8_EUMVA</name>
<organism evidence="1 2">
    <name type="scientific">Eumeta variegata</name>
    <name type="common">Bagworm moth</name>
    <name type="synonym">Eumeta japonica</name>
    <dbReference type="NCBI Taxonomy" id="151549"/>
    <lineage>
        <taxon>Eukaryota</taxon>
        <taxon>Metazoa</taxon>
        <taxon>Ecdysozoa</taxon>
        <taxon>Arthropoda</taxon>
        <taxon>Hexapoda</taxon>
        <taxon>Insecta</taxon>
        <taxon>Pterygota</taxon>
        <taxon>Neoptera</taxon>
        <taxon>Endopterygota</taxon>
        <taxon>Lepidoptera</taxon>
        <taxon>Glossata</taxon>
        <taxon>Ditrysia</taxon>
        <taxon>Tineoidea</taxon>
        <taxon>Psychidae</taxon>
        <taxon>Oiketicinae</taxon>
        <taxon>Eumeta</taxon>
    </lineage>
</organism>
<proteinExistence type="predicted"/>
<protein>
    <submittedName>
        <fullName evidence="1">Uncharacterized protein</fullName>
    </submittedName>
</protein>
<accession>A0A4C1XJZ8</accession>